<evidence type="ECO:0000313" key="3">
    <source>
        <dbReference type="EMBL" id="GBM03335.1"/>
    </source>
</evidence>
<dbReference type="Proteomes" id="UP000499080">
    <property type="component" value="Unassembled WGS sequence"/>
</dbReference>
<accession>A0A4Y2CJ67</accession>
<keyword evidence="4" id="KW-1185">Reference proteome</keyword>
<protein>
    <submittedName>
        <fullName evidence="3">Uncharacterized protein</fullName>
    </submittedName>
</protein>
<comment type="caution">
    <text evidence="3">The sequence shown here is derived from an EMBL/GenBank/DDBJ whole genome shotgun (WGS) entry which is preliminary data.</text>
</comment>
<organism evidence="3 4">
    <name type="scientific">Araneus ventricosus</name>
    <name type="common">Orbweaver spider</name>
    <name type="synonym">Epeira ventricosa</name>
    <dbReference type="NCBI Taxonomy" id="182803"/>
    <lineage>
        <taxon>Eukaryota</taxon>
        <taxon>Metazoa</taxon>
        <taxon>Ecdysozoa</taxon>
        <taxon>Arthropoda</taxon>
        <taxon>Chelicerata</taxon>
        <taxon>Arachnida</taxon>
        <taxon>Araneae</taxon>
        <taxon>Araneomorphae</taxon>
        <taxon>Entelegynae</taxon>
        <taxon>Araneoidea</taxon>
        <taxon>Araneidae</taxon>
        <taxon>Araneus</taxon>
    </lineage>
</organism>
<evidence type="ECO:0000313" key="1">
    <source>
        <dbReference type="EMBL" id="GBM03056.1"/>
    </source>
</evidence>
<dbReference type="EMBL" id="BGPR01239025">
    <property type="protein sequence ID" value="GBM03056.1"/>
    <property type="molecule type" value="Genomic_DNA"/>
</dbReference>
<reference evidence="3 4" key="1">
    <citation type="journal article" date="2019" name="Sci. Rep.">
        <title>Orb-weaving spider Araneus ventricosus genome elucidates the spidroin gene catalogue.</title>
        <authorList>
            <person name="Kono N."/>
            <person name="Nakamura H."/>
            <person name="Ohtoshi R."/>
            <person name="Moran D.A.P."/>
            <person name="Shinohara A."/>
            <person name="Yoshida Y."/>
            <person name="Fujiwara M."/>
            <person name="Mori M."/>
            <person name="Tomita M."/>
            <person name="Arakawa K."/>
        </authorList>
    </citation>
    <scope>NUCLEOTIDE SEQUENCE [LARGE SCALE GENOMIC DNA]</scope>
</reference>
<gene>
    <name evidence="3" type="ORF">AVEN_206308_1</name>
    <name evidence="1" type="ORF">AVEN_245510_1</name>
    <name evidence="2" type="ORF">AVEN_248453_1</name>
</gene>
<evidence type="ECO:0000313" key="2">
    <source>
        <dbReference type="EMBL" id="GBM03072.1"/>
    </source>
</evidence>
<proteinExistence type="predicted"/>
<name>A0A4Y2CJ67_ARAVE</name>
<dbReference type="AlphaFoldDB" id="A0A4Y2CJ67"/>
<sequence>MDCRRPLLQNSELSPHDQINHSLVHLTRQTVIHHPTLRLLSVHSSMKPYENRLRRKWNRWMVLFAIWKSE</sequence>
<feature type="non-terminal residue" evidence="3">
    <location>
        <position position="70"/>
    </location>
</feature>
<dbReference type="EMBL" id="BGPR01239028">
    <property type="protein sequence ID" value="GBM03072.1"/>
    <property type="molecule type" value="Genomic_DNA"/>
</dbReference>
<dbReference type="EMBL" id="BGPR01239111">
    <property type="protein sequence ID" value="GBM03335.1"/>
    <property type="molecule type" value="Genomic_DNA"/>
</dbReference>
<evidence type="ECO:0000313" key="4">
    <source>
        <dbReference type="Proteomes" id="UP000499080"/>
    </source>
</evidence>